<dbReference type="PANTHER" id="PTHR23189">
    <property type="entry name" value="RNA RECOGNITION MOTIF-CONTAINING"/>
    <property type="match status" value="1"/>
</dbReference>
<reference evidence="5" key="1">
    <citation type="submission" date="2019-06" db="EMBL/GenBank/DDBJ databases">
        <authorList>
            <consortium name="Wellcome Sanger Institute Data Sharing"/>
        </authorList>
    </citation>
    <scope>NUCLEOTIDE SEQUENCE [LARGE SCALE GENOMIC DNA]</scope>
</reference>
<dbReference type="InterPro" id="IPR034552">
    <property type="entry name" value="p54nrb_RRM1"/>
</dbReference>
<dbReference type="GO" id="GO:0003723">
    <property type="term" value="F:RNA binding"/>
    <property type="evidence" value="ECO:0007669"/>
    <property type="project" value="UniProtKB-UniRule"/>
</dbReference>
<dbReference type="InterPro" id="IPR035979">
    <property type="entry name" value="RBD_domain_sf"/>
</dbReference>
<feature type="region of interest" description="Disordered" evidence="3">
    <location>
        <begin position="66"/>
        <end position="107"/>
    </location>
</feature>
<dbReference type="InterPro" id="IPR000504">
    <property type="entry name" value="RRM_dom"/>
</dbReference>
<protein>
    <recommendedName>
        <fullName evidence="4">RRM domain-containing protein</fullName>
    </recommendedName>
</protein>
<dbReference type="PROSITE" id="PS50102">
    <property type="entry name" value="RRM"/>
    <property type="match status" value="1"/>
</dbReference>
<dbReference type="Gene3D" id="3.30.70.330">
    <property type="match status" value="1"/>
</dbReference>
<dbReference type="AlphaFoldDB" id="A0A667WAM3"/>
<dbReference type="Proteomes" id="UP000472263">
    <property type="component" value="Chromosome 9"/>
</dbReference>
<reference evidence="5" key="2">
    <citation type="submission" date="2025-08" db="UniProtKB">
        <authorList>
            <consortium name="Ensembl"/>
        </authorList>
    </citation>
    <scope>IDENTIFICATION</scope>
</reference>
<dbReference type="SMART" id="SM00360">
    <property type="entry name" value="RRM"/>
    <property type="match status" value="1"/>
</dbReference>
<dbReference type="InParanoid" id="A0A667WAM3"/>
<organism evidence="5 6">
    <name type="scientific">Myripristis murdjan</name>
    <name type="common">pinecone soldierfish</name>
    <dbReference type="NCBI Taxonomy" id="586833"/>
    <lineage>
        <taxon>Eukaryota</taxon>
        <taxon>Metazoa</taxon>
        <taxon>Chordata</taxon>
        <taxon>Craniata</taxon>
        <taxon>Vertebrata</taxon>
        <taxon>Euteleostomi</taxon>
        <taxon>Actinopterygii</taxon>
        <taxon>Neopterygii</taxon>
        <taxon>Teleostei</taxon>
        <taxon>Neoteleostei</taxon>
        <taxon>Acanthomorphata</taxon>
        <taxon>Holocentriformes</taxon>
        <taxon>Holocentridae</taxon>
        <taxon>Myripristis</taxon>
    </lineage>
</organism>
<evidence type="ECO:0000256" key="1">
    <source>
        <dbReference type="ARBA" id="ARBA00022884"/>
    </source>
</evidence>
<feature type="domain" description="RRM" evidence="4">
    <location>
        <begin position="130"/>
        <end position="202"/>
    </location>
</feature>
<proteinExistence type="predicted"/>
<evidence type="ECO:0000256" key="3">
    <source>
        <dbReference type="SAM" id="MobiDB-lite"/>
    </source>
</evidence>
<evidence type="ECO:0000313" key="5">
    <source>
        <dbReference type="Ensembl" id="ENSMMDP00005001585.1"/>
    </source>
</evidence>
<dbReference type="GeneTree" id="ENSGT00940000154442"/>
<dbReference type="InterPro" id="IPR012677">
    <property type="entry name" value="Nucleotide-bd_a/b_plait_sf"/>
</dbReference>
<name>A0A667WAM3_9TELE</name>
<dbReference type="Pfam" id="PF00076">
    <property type="entry name" value="RRM_1"/>
    <property type="match status" value="1"/>
</dbReference>
<dbReference type="SUPFAM" id="SSF54928">
    <property type="entry name" value="RNA-binding domain, RBD"/>
    <property type="match status" value="1"/>
</dbReference>
<dbReference type="Ensembl" id="ENSMMDT00005001617.1">
    <property type="protein sequence ID" value="ENSMMDP00005001585.1"/>
    <property type="gene ID" value="ENSMMDG00005000881.1"/>
</dbReference>
<accession>A0A667WAM3</accession>
<evidence type="ECO:0000256" key="2">
    <source>
        <dbReference type="PROSITE-ProRule" id="PRU00176"/>
    </source>
</evidence>
<reference evidence="5" key="3">
    <citation type="submission" date="2025-09" db="UniProtKB">
        <authorList>
            <consortium name="Ensembl"/>
        </authorList>
    </citation>
    <scope>IDENTIFICATION</scope>
</reference>
<keyword evidence="1 2" id="KW-0694">RNA-binding</keyword>
<keyword evidence="6" id="KW-1185">Reference proteome</keyword>
<dbReference type="CDD" id="cd12588">
    <property type="entry name" value="RRM1_p54nrb"/>
    <property type="match status" value="1"/>
</dbReference>
<evidence type="ECO:0000313" key="6">
    <source>
        <dbReference type="Proteomes" id="UP000472263"/>
    </source>
</evidence>
<sequence length="208" mass="23265">MVAVSQSEAQQGRVFPECGWEKNNATQRHERQPSLQLFVCSRSSQVSPFLTSDSSTRFVNPVAKMQGNRGTHQNHGPPRQSGPAEQKKPGGANSNGQHPEHNEQSNPNEALTLDLQNFRKPGEKTYTQRSRLFVGNLPAGVTEEDVEKLFSKYGKPSEIFINKDRGFGFIRLETRIIAEIARAELDDTQFRGRQIRVRAVTAVVCCDV</sequence>
<evidence type="ECO:0000259" key="4">
    <source>
        <dbReference type="PROSITE" id="PS50102"/>
    </source>
</evidence>